<dbReference type="EMBL" id="CVRI01000063">
    <property type="protein sequence ID" value="CRL04565.1"/>
    <property type="molecule type" value="Genomic_DNA"/>
</dbReference>
<evidence type="ECO:0000313" key="2">
    <source>
        <dbReference type="Proteomes" id="UP000183832"/>
    </source>
</evidence>
<dbReference type="Proteomes" id="UP000183832">
    <property type="component" value="Unassembled WGS sequence"/>
</dbReference>
<accession>A0A1J1IWH4</accession>
<organism evidence="1 2">
    <name type="scientific">Clunio marinus</name>
    <dbReference type="NCBI Taxonomy" id="568069"/>
    <lineage>
        <taxon>Eukaryota</taxon>
        <taxon>Metazoa</taxon>
        <taxon>Ecdysozoa</taxon>
        <taxon>Arthropoda</taxon>
        <taxon>Hexapoda</taxon>
        <taxon>Insecta</taxon>
        <taxon>Pterygota</taxon>
        <taxon>Neoptera</taxon>
        <taxon>Endopterygota</taxon>
        <taxon>Diptera</taxon>
        <taxon>Nematocera</taxon>
        <taxon>Chironomoidea</taxon>
        <taxon>Chironomidae</taxon>
        <taxon>Clunio</taxon>
    </lineage>
</organism>
<dbReference type="AlphaFoldDB" id="A0A1J1IWH4"/>
<gene>
    <name evidence="1" type="ORF">CLUMA_CG017635</name>
</gene>
<protein>
    <submittedName>
        <fullName evidence="1">CLUMA_CG017635, isoform A</fullName>
    </submittedName>
</protein>
<sequence length="72" mass="7785">MVEKCETYGGLEKEHSRKKQLQTTLPSIGGRGFFSSVSACFNPDLSNCSTPFIKLLCAFSAATAKKAKAPQK</sequence>
<evidence type="ECO:0000313" key="1">
    <source>
        <dbReference type="EMBL" id="CRL04565.1"/>
    </source>
</evidence>
<keyword evidence="2" id="KW-1185">Reference proteome</keyword>
<proteinExistence type="predicted"/>
<name>A0A1J1IWH4_9DIPT</name>
<reference evidence="1 2" key="1">
    <citation type="submission" date="2015-04" db="EMBL/GenBank/DDBJ databases">
        <authorList>
            <person name="Syromyatnikov M.Y."/>
            <person name="Popov V.N."/>
        </authorList>
    </citation>
    <scope>NUCLEOTIDE SEQUENCE [LARGE SCALE GENOMIC DNA]</scope>
</reference>